<evidence type="ECO:0000256" key="5">
    <source>
        <dbReference type="RuleBase" id="RU000660"/>
    </source>
</evidence>
<gene>
    <name evidence="4 6" type="primary">rplQ</name>
    <name evidence="7" type="ORF">LS73_009520</name>
    <name evidence="6" type="ORF">NCTC12714_00293</name>
</gene>
<dbReference type="GO" id="GO:0022625">
    <property type="term" value="C:cytosolic large ribosomal subunit"/>
    <property type="evidence" value="ECO:0007669"/>
    <property type="project" value="TreeGrafter"/>
</dbReference>
<dbReference type="InterPro" id="IPR000456">
    <property type="entry name" value="Ribosomal_bL17"/>
</dbReference>
<dbReference type="PANTHER" id="PTHR14413">
    <property type="entry name" value="RIBOSOMAL PROTEIN L17"/>
    <property type="match status" value="1"/>
</dbReference>
<dbReference type="Gene3D" id="3.90.1030.10">
    <property type="entry name" value="Ribosomal protein L17"/>
    <property type="match status" value="1"/>
</dbReference>
<dbReference type="PANTHER" id="PTHR14413:SF16">
    <property type="entry name" value="LARGE RIBOSOMAL SUBUNIT PROTEIN BL17M"/>
    <property type="match status" value="1"/>
</dbReference>
<dbReference type="STRING" id="216.LS73_01685"/>
<evidence type="ECO:0000313" key="7">
    <source>
        <dbReference type="EMBL" id="TLD98020.1"/>
    </source>
</evidence>
<dbReference type="Proteomes" id="UP000255139">
    <property type="component" value="Unassembled WGS sequence"/>
</dbReference>
<evidence type="ECO:0000313" key="8">
    <source>
        <dbReference type="Proteomes" id="UP000029922"/>
    </source>
</evidence>
<dbReference type="GO" id="GO:0006412">
    <property type="term" value="P:translation"/>
    <property type="evidence" value="ECO:0007669"/>
    <property type="project" value="UniProtKB-UniRule"/>
</dbReference>
<dbReference type="InterPro" id="IPR036373">
    <property type="entry name" value="Ribosomal_bL17_sf"/>
</dbReference>
<evidence type="ECO:0000256" key="1">
    <source>
        <dbReference type="ARBA" id="ARBA00008777"/>
    </source>
</evidence>
<keyword evidence="9" id="KW-1185">Reference proteome</keyword>
<reference evidence="6 9" key="2">
    <citation type="submission" date="2018-06" db="EMBL/GenBank/DDBJ databases">
        <authorList>
            <consortium name="Pathogen Informatics"/>
            <person name="Doyle S."/>
        </authorList>
    </citation>
    <scope>NUCLEOTIDE SEQUENCE [LARGE SCALE GENOMIC DNA]</scope>
    <source>
        <strain evidence="6 9">NCTC12714</strain>
    </source>
</reference>
<dbReference type="GO" id="GO:0003735">
    <property type="term" value="F:structural constituent of ribosome"/>
    <property type="evidence" value="ECO:0007669"/>
    <property type="project" value="InterPro"/>
</dbReference>
<protein>
    <recommendedName>
        <fullName evidence="4">Large ribosomal subunit protein bL17</fullName>
    </recommendedName>
</protein>
<evidence type="ECO:0000313" key="9">
    <source>
        <dbReference type="Proteomes" id="UP000255139"/>
    </source>
</evidence>
<evidence type="ECO:0000256" key="3">
    <source>
        <dbReference type="ARBA" id="ARBA00023274"/>
    </source>
</evidence>
<comment type="similarity">
    <text evidence="1 4 5">Belongs to the bacterial ribosomal protein bL17 family.</text>
</comment>
<dbReference type="NCBIfam" id="TIGR00059">
    <property type="entry name" value="L17"/>
    <property type="match status" value="1"/>
</dbReference>
<dbReference type="Pfam" id="PF01196">
    <property type="entry name" value="Ribosomal_L17"/>
    <property type="match status" value="1"/>
</dbReference>
<dbReference type="RefSeq" id="WP_034556970.1">
    <property type="nucleotide sequence ID" value="NZ_FZML01000047.1"/>
</dbReference>
<dbReference type="HAMAP" id="MF_01368">
    <property type="entry name" value="Ribosomal_bL17"/>
    <property type="match status" value="1"/>
</dbReference>
<reference evidence="7 8" key="1">
    <citation type="journal article" date="2014" name="Genome Announc.">
        <title>Draft genome sequences of eight enterohepatic helicobacter species isolated from both laboratory and wild rodents.</title>
        <authorList>
            <person name="Sheh A."/>
            <person name="Shen Z."/>
            <person name="Fox J.G."/>
        </authorList>
    </citation>
    <scope>NUCLEOTIDE SEQUENCE [LARGE SCALE GENOMIC DNA]</scope>
    <source>
        <strain evidence="7 8">ST1</strain>
    </source>
</reference>
<comment type="subunit">
    <text evidence="4">Part of the 50S ribosomal subunit. Contacts protein L32.</text>
</comment>
<evidence type="ECO:0000313" key="6">
    <source>
        <dbReference type="EMBL" id="STQ85508.1"/>
    </source>
</evidence>
<organism evidence="6 9">
    <name type="scientific">Helicobacter muridarum</name>
    <dbReference type="NCBI Taxonomy" id="216"/>
    <lineage>
        <taxon>Bacteria</taxon>
        <taxon>Pseudomonadati</taxon>
        <taxon>Campylobacterota</taxon>
        <taxon>Epsilonproteobacteria</taxon>
        <taxon>Campylobacterales</taxon>
        <taxon>Helicobacteraceae</taxon>
        <taxon>Helicobacter</taxon>
    </lineage>
</organism>
<dbReference type="Proteomes" id="UP000029922">
    <property type="component" value="Unassembled WGS sequence"/>
</dbReference>
<keyword evidence="2 4" id="KW-0689">Ribosomal protein</keyword>
<dbReference type="SUPFAM" id="SSF64263">
    <property type="entry name" value="Prokaryotic ribosomal protein L17"/>
    <property type="match status" value="1"/>
</dbReference>
<evidence type="ECO:0000256" key="2">
    <source>
        <dbReference type="ARBA" id="ARBA00022980"/>
    </source>
</evidence>
<sequence length="117" mass="13835">MRHRHGYRKLGRTSSHRKALLKNLSISLINYEKIETTIFKAKELQRYIERLISHCKEADFNTHRFVFAELQDKRATKKLITEVAPKLLTRNGGYTRVLRSRIRRGDATTMAIIEFVY</sequence>
<dbReference type="AlphaFoldDB" id="A0A099U0I9"/>
<dbReference type="EMBL" id="JRPD02000046">
    <property type="protein sequence ID" value="TLD98020.1"/>
    <property type="molecule type" value="Genomic_DNA"/>
</dbReference>
<dbReference type="OrthoDB" id="9809073at2"/>
<evidence type="ECO:0000256" key="4">
    <source>
        <dbReference type="HAMAP-Rule" id="MF_01368"/>
    </source>
</evidence>
<name>A0A099U0I9_9HELI</name>
<accession>A0A099U0I9</accession>
<proteinExistence type="inferred from homology"/>
<dbReference type="EMBL" id="UGJE01000002">
    <property type="protein sequence ID" value="STQ85508.1"/>
    <property type="molecule type" value="Genomic_DNA"/>
</dbReference>
<keyword evidence="3 4" id="KW-0687">Ribonucleoprotein</keyword>